<dbReference type="Gene3D" id="3.30.1120.90">
    <property type="entry name" value="Nucleosome assembly protein"/>
    <property type="match status" value="1"/>
</dbReference>
<protein>
    <recommendedName>
        <fullName evidence="6">Nap family protein</fullName>
    </recommendedName>
</protein>
<feature type="compositionally biased region" description="Acidic residues" evidence="3">
    <location>
        <begin position="299"/>
        <end position="308"/>
    </location>
</feature>
<sequence length="335" mass="37858">MAENAEEILARFEDLTVLEDEFEEVELELLRQTNTLTAPLYKKRAAVAAKIPHFWALVFEQCPPEVDQHIQPSDSKVFADCLETLEVSRFETNDPKGSPRSFSVKFGFGPNEYFDNKVLEKKFWFRRANDGWMGLVSEPVKINWKKGKDLTGGLTDAAVNLWEAKKKLSGAANGNAKVKESSLPEYQALTKKIEESEESSLSFFTWFGFVSSWRYVSAEESEAATAADAEKRGKRKNGEKVDDEPEDDEDDNSQQTEVYPPGEELATIIAEDLWPSAIKYFKSAHEMDDEELSDIEVEDYDDESDEEVDIRGLVQGKGRNSKGSSDSPPPKKRKT</sequence>
<feature type="compositionally biased region" description="Basic and acidic residues" evidence="3">
    <location>
        <begin position="228"/>
        <end position="240"/>
    </location>
</feature>
<evidence type="ECO:0000256" key="2">
    <source>
        <dbReference type="RuleBase" id="RU003876"/>
    </source>
</evidence>
<dbReference type="GO" id="GO:0005634">
    <property type="term" value="C:nucleus"/>
    <property type="evidence" value="ECO:0007669"/>
    <property type="project" value="InterPro"/>
</dbReference>
<feature type="region of interest" description="Disordered" evidence="3">
    <location>
        <begin position="224"/>
        <end position="260"/>
    </location>
</feature>
<dbReference type="SUPFAM" id="SSF143113">
    <property type="entry name" value="NAP-like"/>
    <property type="match status" value="1"/>
</dbReference>
<evidence type="ECO:0000256" key="3">
    <source>
        <dbReference type="SAM" id="MobiDB-lite"/>
    </source>
</evidence>
<name>A0A8E2EBL7_9PEZI</name>
<dbReference type="Proteomes" id="UP000250266">
    <property type="component" value="Unassembled WGS sequence"/>
</dbReference>
<dbReference type="InterPro" id="IPR002164">
    <property type="entry name" value="NAP_family"/>
</dbReference>
<feature type="region of interest" description="Disordered" evidence="3">
    <location>
        <begin position="299"/>
        <end position="335"/>
    </location>
</feature>
<keyword evidence="5" id="KW-1185">Reference proteome</keyword>
<dbReference type="PANTHER" id="PTHR11875">
    <property type="entry name" value="TESTIS-SPECIFIC Y-ENCODED PROTEIN"/>
    <property type="match status" value="1"/>
</dbReference>
<dbReference type="EMBL" id="KV744953">
    <property type="protein sequence ID" value="OCK80593.1"/>
    <property type="molecule type" value="Genomic_DNA"/>
</dbReference>
<dbReference type="OrthoDB" id="19419at2759"/>
<dbReference type="Pfam" id="PF00956">
    <property type="entry name" value="NAP"/>
    <property type="match status" value="1"/>
</dbReference>
<accession>A0A8E2EBL7</accession>
<reference evidence="4 5" key="1">
    <citation type="journal article" date="2016" name="Nat. Commun.">
        <title>Ectomycorrhizal ecology is imprinted in the genome of the dominant symbiotic fungus Cenococcum geophilum.</title>
        <authorList>
            <consortium name="DOE Joint Genome Institute"/>
            <person name="Peter M."/>
            <person name="Kohler A."/>
            <person name="Ohm R.A."/>
            <person name="Kuo A."/>
            <person name="Krutzmann J."/>
            <person name="Morin E."/>
            <person name="Arend M."/>
            <person name="Barry K.W."/>
            <person name="Binder M."/>
            <person name="Choi C."/>
            <person name="Clum A."/>
            <person name="Copeland A."/>
            <person name="Grisel N."/>
            <person name="Haridas S."/>
            <person name="Kipfer T."/>
            <person name="LaButti K."/>
            <person name="Lindquist E."/>
            <person name="Lipzen A."/>
            <person name="Maire R."/>
            <person name="Meier B."/>
            <person name="Mihaltcheva S."/>
            <person name="Molinier V."/>
            <person name="Murat C."/>
            <person name="Poggeler S."/>
            <person name="Quandt C.A."/>
            <person name="Sperisen C."/>
            <person name="Tritt A."/>
            <person name="Tisserant E."/>
            <person name="Crous P.W."/>
            <person name="Henrissat B."/>
            <person name="Nehls U."/>
            <person name="Egli S."/>
            <person name="Spatafora J.W."/>
            <person name="Grigoriev I.V."/>
            <person name="Martin F.M."/>
        </authorList>
    </citation>
    <scope>NUCLEOTIDE SEQUENCE [LARGE SCALE GENOMIC DNA]</scope>
    <source>
        <strain evidence="4 5">CBS 459.81</strain>
    </source>
</reference>
<organism evidence="4 5">
    <name type="scientific">Lepidopterella palustris CBS 459.81</name>
    <dbReference type="NCBI Taxonomy" id="1314670"/>
    <lineage>
        <taxon>Eukaryota</taxon>
        <taxon>Fungi</taxon>
        <taxon>Dikarya</taxon>
        <taxon>Ascomycota</taxon>
        <taxon>Pezizomycotina</taxon>
        <taxon>Dothideomycetes</taxon>
        <taxon>Pleosporomycetidae</taxon>
        <taxon>Mytilinidiales</taxon>
        <taxon>Argynnaceae</taxon>
        <taxon>Lepidopterella</taxon>
    </lineage>
</organism>
<evidence type="ECO:0000313" key="5">
    <source>
        <dbReference type="Proteomes" id="UP000250266"/>
    </source>
</evidence>
<dbReference type="InterPro" id="IPR037231">
    <property type="entry name" value="NAP-like_sf"/>
</dbReference>
<feature type="compositionally biased region" description="Acidic residues" evidence="3">
    <location>
        <begin position="241"/>
        <end position="252"/>
    </location>
</feature>
<evidence type="ECO:0000256" key="1">
    <source>
        <dbReference type="ARBA" id="ARBA00009947"/>
    </source>
</evidence>
<gene>
    <name evidence="4" type="ORF">K432DRAFT_297305</name>
</gene>
<evidence type="ECO:0008006" key="6">
    <source>
        <dbReference type="Google" id="ProtNLM"/>
    </source>
</evidence>
<dbReference type="AlphaFoldDB" id="A0A8E2EBL7"/>
<comment type="similarity">
    <text evidence="1 2">Belongs to the nucleosome assembly protein (NAP) family.</text>
</comment>
<proteinExistence type="inferred from homology"/>
<dbReference type="GO" id="GO:0006334">
    <property type="term" value="P:nucleosome assembly"/>
    <property type="evidence" value="ECO:0007669"/>
    <property type="project" value="InterPro"/>
</dbReference>
<evidence type="ECO:0000313" key="4">
    <source>
        <dbReference type="EMBL" id="OCK80593.1"/>
    </source>
</evidence>